<feature type="chain" id="PRO_5044233929" evidence="2">
    <location>
        <begin position="25"/>
        <end position="427"/>
    </location>
</feature>
<dbReference type="InterPro" id="IPR013320">
    <property type="entry name" value="ConA-like_dom_sf"/>
</dbReference>
<dbReference type="PROSITE" id="PS51762">
    <property type="entry name" value="GH16_2"/>
    <property type="match status" value="1"/>
</dbReference>
<evidence type="ECO:0000259" key="3">
    <source>
        <dbReference type="PROSITE" id="PS51762"/>
    </source>
</evidence>
<dbReference type="NCBIfam" id="NF035930">
    <property type="entry name" value="lectin_2"/>
    <property type="match status" value="1"/>
</dbReference>
<dbReference type="GO" id="GO:0005975">
    <property type="term" value="P:carbohydrate metabolic process"/>
    <property type="evidence" value="ECO:0007669"/>
    <property type="project" value="InterPro"/>
</dbReference>
<dbReference type="PROSITE" id="PS50231">
    <property type="entry name" value="RICIN_B_LECTIN"/>
    <property type="match status" value="1"/>
</dbReference>
<proteinExistence type="inferred from homology"/>
<organism evidence="4">
    <name type="scientific">Streptomyces sp. R44</name>
    <dbReference type="NCBI Taxonomy" id="3238633"/>
    <lineage>
        <taxon>Bacteria</taxon>
        <taxon>Bacillati</taxon>
        <taxon>Actinomycetota</taxon>
        <taxon>Actinomycetes</taxon>
        <taxon>Kitasatosporales</taxon>
        <taxon>Streptomycetaceae</taxon>
        <taxon>Streptomyces</taxon>
    </lineage>
</organism>
<sequence length="427" mass="45103">MSAPPSRRSRLLLALGLGCATVAALVSPTAQPSATAATATNSAVAAESGVQALTFSDEFNAPAGTPVDGSKWNLETGDNVNNHERQYYTNSTDNAVHDGQGNLVITARRENPGNYSCWYGRCEYTSARLNTSGKFTQTYGTFEARMKMSRGQGMWPAFWMLGNDIGSVGWPQSGEIDVMENVGFEPNTVHGTIHGPGYSGSGGIGAGYTNGAPFADGFHTFRVEWSPDKLVWKVDGVTYQTRTPADLGGRQWVFDHPFFLILNLAVGGYWPGDPDGSTPMPNTLTVDYVRVTNDRPAPPSGGGGPITGLGGKCVDVAGANPANGTPVQLYDCNGTGAQQWTVNTDGSIRALGKCLDVTAGSTADGAKLQLYDCNSTGAQKWRVEAARDIVNVAADKCLDVPNSNAANGTRLQIWTCNGTAAQKWTVG</sequence>
<dbReference type="InterPro" id="IPR000772">
    <property type="entry name" value="Ricin_B_lectin"/>
</dbReference>
<dbReference type="EMBL" id="CP163444">
    <property type="protein sequence ID" value="XDQ76917.1"/>
    <property type="molecule type" value="Genomic_DNA"/>
</dbReference>
<comment type="similarity">
    <text evidence="1">Belongs to the glycosyl hydrolase 16 family.</text>
</comment>
<dbReference type="Pfam" id="PF00722">
    <property type="entry name" value="Glyco_hydro_16"/>
    <property type="match status" value="1"/>
</dbReference>
<dbReference type="SUPFAM" id="SSF50370">
    <property type="entry name" value="Ricin B-like lectins"/>
    <property type="match status" value="1"/>
</dbReference>
<dbReference type="Pfam" id="PF00652">
    <property type="entry name" value="Ricin_B_lectin"/>
    <property type="match status" value="1"/>
</dbReference>
<dbReference type="InterPro" id="IPR006311">
    <property type="entry name" value="TAT_signal"/>
</dbReference>
<dbReference type="SUPFAM" id="SSF49899">
    <property type="entry name" value="Concanavalin A-like lectins/glucanases"/>
    <property type="match status" value="1"/>
</dbReference>
<dbReference type="PROSITE" id="PS51318">
    <property type="entry name" value="TAT"/>
    <property type="match status" value="1"/>
</dbReference>
<dbReference type="GO" id="GO:0004553">
    <property type="term" value="F:hydrolase activity, hydrolyzing O-glycosyl compounds"/>
    <property type="evidence" value="ECO:0007669"/>
    <property type="project" value="InterPro"/>
</dbReference>
<dbReference type="SMART" id="SM00458">
    <property type="entry name" value="RICIN"/>
    <property type="match status" value="1"/>
</dbReference>
<dbReference type="InterPro" id="IPR050546">
    <property type="entry name" value="Glycosyl_Hydrlase_16"/>
</dbReference>
<reference evidence="4" key="1">
    <citation type="submission" date="2024-07" db="EMBL/GenBank/DDBJ databases">
        <authorList>
            <person name="Yu S.T."/>
        </authorList>
    </citation>
    <scope>NUCLEOTIDE SEQUENCE</scope>
    <source>
        <strain evidence="4">R44</strain>
    </source>
</reference>
<dbReference type="PANTHER" id="PTHR10963">
    <property type="entry name" value="GLYCOSYL HYDROLASE-RELATED"/>
    <property type="match status" value="1"/>
</dbReference>
<evidence type="ECO:0000256" key="2">
    <source>
        <dbReference type="SAM" id="SignalP"/>
    </source>
</evidence>
<dbReference type="CDD" id="cd08023">
    <property type="entry name" value="GH16_laminarinase_like"/>
    <property type="match status" value="1"/>
</dbReference>
<accession>A0AB39T8X9</accession>
<dbReference type="AlphaFoldDB" id="A0AB39T8X9"/>
<gene>
    <name evidence="4" type="ORF">AB5J54_37605</name>
</gene>
<dbReference type="CDD" id="cd23451">
    <property type="entry name" value="beta-trefoil_Ricin_laminarinase"/>
    <property type="match status" value="1"/>
</dbReference>
<name>A0AB39T8X9_9ACTN</name>
<evidence type="ECO:0000256" key="1">
    <source>
        <dbReference type="ARBA" id="ARBA00006865"/>
    </source>
</evidence>
<feature type="signal peptide" evidence="2">
    <location>
        <begin position="1"/>
        <end position="24"/>
    </location>
</feature>
<feature type="domain" description="GH16" evidence="3">
    <location>
        <begin position="20"/>
        <end position="297"/>
    </location>
</feature>
<protein>
    <submittedName>
        <fullName evidence="4">Lectin</fullName>
    </submittedName>
</protein>
<dbReference type="Gene3D" id="2.60.120.200">
    <property type="match status" value="1"/>
</dbReference>
<dbReference type="PANTHER" id="PTHR10963:SF55">
    <property type="entry name" value="GLYCOSIDE HYDROLASE FAMILY 16 PROTEIN"/>
    <property type="match status" value="1"/>
</dbReference>
<keyword evidence="2" id="KW-0732">Signal</keyword>
<dbReference type="InterPro" id="IPR000757">
    <property type="entry name" value="Beta-glucanase-like"/>
</dbReference>
<dbReference type="InterPro" id="IPR035992">
    <property type="entry name" value="Ricin_B-like_lectins"/>
</dbReference>
<evidence type="ECO:0000313" key="4">
    <source>
        <dbReference type="EMBL" id="XDQ76917.1"/>
    </source>
</evidence>
<dbReference type="RefSeq" id="WP_369149580.1">
    <property type="nucleotide sequence ID" value="NZ_CP163444.1"/>
</dbReference>
<dbReference type="Gene3D" id="2.80.10.50">
    <property type="match status" value="2"/>
</dbReference>